<dbReference type="PANTHER" id="PTHR44845">
    <property type="entry name" value="CARRIER DOMAIN-CONTAINING PROTEIN"/>
    <property type="match status" value="1"/>
</dbReference>
<dbReference type="InterPro" id="IPR036291">
    <property type="entry name" value="NAD(P)-bd_dom_sf"/>
</dbReference>
<evidence type="ECO:0000256" key="16">
    <source>
        <dbReference type="ARBA" id="ARBA00048260"/>
    </source>
</evidence>
<evidence type="ECO:0000256" key="1">
    <source>
        <dbReference type="ARBA" id="ARBA00001957"/>
    </source>
</evidence>
<keyword evidence="21" id="KW-1185">Reference proteome</keyword>
<dbReference type="Proteomes" id="UP001338125">
    <property type="component" value="Unassembled WGS sequence"/>
</dbReference>
<evidence type="ECO:0000256" key="18">
    <source>
        <dbReference type="ARBA" id="ARBA00049537"/>
    </source>
</evidence>
<dbReference type="InterPro" id="IPR042099">
    <property type="entry name" value="ANL_N_sf"/>
</dbReference>
<evidence type="ECO:0000313" key="21">
    <source>
        <dbReference type="Proteomes" id="UP001338125"/>
    </source>
</evidence>
<dbReference type="Gene3D" id="3.40.50.12780">
    <property type="entry name" value="N-terminal domain of ligase-like"/>
    <property type="match status" value="1"/>
</dbReference>
<evidence type="ECO:0000256" key="13">
    <source>
        <dbReference type="ARBA" id="ARBA00023154"/>
    </source>
</evidence>
<keyword evidence="11" id="KW-0521">NADP</keyword>
<dbReference type="InterPro" id="IPR036736">
    <property type="entry name" value="ACP-like_sf"/>
</dbReference>
<evidence type="ECO:0000256" key="14">
    <source>
        <dbReference type="ARBA" id="ARBA00031335"/>
    </source>
</evidence>
<feature type="domain" description="Carrier" evidence="19">
    <location>
        <begin position="637"/>
        <end position="716"/>
    </location>
</feature>
<evidence type="ECO:0000256" key="6">
    <source>
        <dbReference type="ARBA" id="ARBA00013073"/>
    </source>
</evidence>
<comment type="catalytic activity">
    <reaction evidence="18">
        <text>(S)-2-amino-6-oxohexanoate + NADP(+) + H2O = L-2-aminoadipate + NADPH + 2 H(+)</text>
        <dbReference type="Rhea" id="RHEA:12304"/>
        <dbReference type="ChEBI" id="CHEBI:15377"/>
        <dbReference type="ChEBI" id="CHEBI:15378"/>
        <dbReference type="ChEBI" id="CHEBI:57783"/>
        <dbReference type="ChEBI" id="CHEBI:58321"/>
        <dbReference type="ChEBI" id="CHEBI:58349"/>
        <dbReference type="ChEBI" id="CHEBI:58672"/>
        <dbReference type="EC" id="1.2.1.31"/>
    </reaction>
</comment>
<dbReference type="InterPro" id="IPR000873">
    <property type="entry name" value="AMP-dep_synth/lig_dom"/>
</dbReference>
<dbReference type="PANTHER" id="PTHR44845:SF1">
    <property type="entry name" value="L-2-AMINOADIPATE REDUCTASE"/>
    <property type="match status" value="1"/>
</dbReference>
<keyword evidence="7" id="KW-0596">Phosphopantetheine</keyword>
<dbReference type="InterPro" id="IPR010071">
    <property type="entry name" value="AA_adenyl_dom"/>
</dbReference>
<name>A0ABR0S7Y1_9HYPO</name>
<dbReference type="Gene3D" id="1.10.1200.10">
    <property type="entry name" value="ACP-like"/>
    <property type="match status" value="1"/>
</dbReference>
<dbReference type="NCBIfam" id="TIGR01746">
    <property type="entry name" value="Thioester-redct"/>
    <property type="match status" value="1"/>
</dbReference>
<comment type="similarity">
    <text evidence="4">Belongs to the ATP-dependent AMP-binding enzyme family.</text>
</comment>
<dbReference type="Pfam" id="PF00550">
    <property type="entry name" value="PP-binding"/>
    <property type="match status" value="1"/>
</dbReference>
<evidence type="ECO:0000256" key="11">
    <source>
        <dbReference type="ARBA" id="ARBA00022857"/>
    </source>
</evidence>
<evidence type="ECO:0000256" key="15">
    <source>
        <dbReference type="ARBA" id="ARBA00032195"/>
    </source>
</evidence>
<keyword evidence="8" id="KW-0597">Phosphoprotein</keyword>
<organism evidence="20 21">
    <name type="scientific">Cladobotryum mycophilum</name>
    <dbReference type="NCBI Taxonomy" id="491253"/>
    <lineage>
        <taxon>Eukaryota</taxon>
        <taxon>Fungi</taxon>
        <taxon>Dikarya</taxon>
        <taxon>Ascomycota</taxon>
        <taxon>Pezizomycotina</taxon>
        <taxon>Sordariomycetes</taxon>
        <taxon>Hypocreomycetidae</taxon>
        <taxon>Hypocreales</taxon>
        <taxon>Hypocreaceae</taxon>
        <taxon>Cladobotryum</taxon>
    </lineage>
</organism>
<proteinExistence type="inferred from homology"/>
<keyword evidence="10" id="KW-0028">Amino-acid biosynthesis</keyword>
<dbReference type="CDD" id="cd05235">
    <property type="entry name" value="SDR_e1"/>
    <property type="match status" value="1"/>
</dbReference>
<dbReference type="SUPFAM" id="SSF47336">
    <property type="entry name" value="ACP-like"/>
    <property type="match status" value="1"/>
</dbReference>
<dbReference type="EMBL" id="JAVFKD010000016">
    <property type="protein sequence ID" value="KAK5988278.1"/>
    <property type="molecule type" value="Genomic_DNA"/>
</dbReference>
<accession>A0ABR0S7Y1</accession>
<keyword evidence="9" id="KW-0436">Ligase</keyword>
<keyword evidence="12" id="KW-0560">Oxidoreductase</keyword>
<dbReference type="InterPro" id="IPR013120">
    <property type="entry name" value="FAR_NAD-bd"/>
</dbReference>
<dbReference type="Pfam" id="PF00501">
    <property type="entry name" value="AMP-binding"/>
    <property type="match status" value="1"/>
</dbReference>
<dbReference type="EC" id="1.2.1.31" evidence="6"/>
<sequence>MSGIPPPDPTVDLGWGEYRGAIHEIFASNAQKFPDRECVVETKSARTDARTFTYRQINESANQLAHHFLSHGCQVGDVAMIYAYRGADLVVAYMGALKAGATVSVIDPQYPPERQKVLLDVARPKFLVCIQKANEDVGPPSELVMDFATNSLDLKSTIPALEISSDGELKGGLVNGKDCLDPSLYSREDTVNVVVGPDSIPTLSFTSGSEGRPKGVQGRHFSLTHYFPWMAERFGLSDQDRFTMLSGIAHDPIQRYIHPALSWRQNHHPPADVIAYQLLAEWMKETAVTVTHLTPAMGQILVGGATARFPSLRNAFFVGDILTKKDTSKLRELAPNTVVINLYGSTESQRAVSFFEIPSKARDASFLDDLPDIIPIGQGMRNVQLLVVDREDRSRLCDVGEQGELFIRAAGLSEGYRGSDDKTVELNRSKFLPNWFVDPAVWTRQYDEAAASQAPEAWMKLYKGPRDRIYRTGDIGRRRADGSVECTGRIDSQIKIRGFRIELGEIDATLSQHPYVRENVTLVRRDKDEEHTLVTYFVPETKRWFEHLEQQEEDGHVNLDLPDESMGGMLRRFRSLSDDCKKFLAAKVPKYAVPGLFIPLARMPLNPNGKVDKPALPFPDATDLASLSKRRASSVSVNMTETQTRLASIWASVIPNSSARLFRPRSNFFDEGGHSILAQQMFFRVTQEWKDINLPIKVIFQSQTLEALAAEIDRAQDPIGLRLDAMPLPGDGNVEDEAYAIDARDLATQLPKSILTAKSEWDYSGAAPVVLLTGATGFLGSYIVHELLEGPTKARVIALVRAKDAEAGLVRLEAVIKAYGLWSPEWISSSRLEVVVGDISKRQLGLDQSTLSRLSNEVDVVIHNGAQVNWMLPYSSLRAANVLSTLALIQLCSVGKAKRLAFVSSTSTLDNDHYVSHSSNSGGAVLEADDLEGSRKGLATGYGQAKWASELLVREAGRRGLVGAIVRSGYITGDSRSGISVTDDFLVRLWKGSLQVGGRPDIANSVNVVPVTRVSRIVVASAFHLTAATTQSLAVAQVTSHPRLTMNQWIGALEVFGYDVPIMPYLDWSAKVKEYVNDKTNKEEHALLPLFHFVVGDLPRNSIAPELDDANATAALNLYDELLGTQAGGTRASDTVSVKVIGMYLAYLVAAGFLPPPSAENSGLPLPKLDGDISQASVATQLGGRSGR</sequence>
<evidence type="ECO:0000256" key="2">
    <source>
        <dbReference type="ARBA" id="ARBA00003499"/>
    </source>
</evidence>
<evidence type="ECO:0000313" key="20">
    <source>
        <dbReference type="EMBL" id="KAK5988278.1"/>
    </source>
</evidence>
<evidence type="ECO:0000259" key="19">
    <source>
        <dbReference type="PROSITE" id="PS50075"/>
    </source>
</evidence>
<protein>
    <recommendedName>
        <fullName evidence="15">Alpha-aminoadipate reductase</fullName>
        <ecNumber evidence="6">1.2.1.31</ecNumber>
        <ecNumber evidence="5">1.2.1.95</ecNumber>
    </recommendedName>
    <alternativeName>
        <fullName evidence="14">L-aminoadipate-semialdehyde dehydrogenase</fullName>
    </alternativeName>
</protein>
<dbReference type="InterPro" id="IPR009081">
    <property type="entry name" value="PP-bd_ACP"/>
</dbReference>
<dbReference type="PIRSF" id="PIRSF001617">
    <property type="entry name" value="Alpha-AR"/>
    <property type="match status" value="1"/>
</dbReference>
<evidence type="ECO:0000256" key="8">
    <source>
        <dbReference type="ARBA" id="ARBA00022553"/>
    </source>
</evidence>
<dbReference type="NCBIfam" id="TIGR03443">
    <property type="entry name" value="alpha_am_amid"/>
    <property type="match status" value="1"/>
</dbReference>
<dbReference type="PROSITE" id="PS00455">
    <property type="entry name" value="AMP_BINDING"/>
    <property type="match status" value="1"/>
</dbReference>
<evidence type="ECO:0000256" key="7">
    <source>
        <dbReference type="ARBA" id="ARBA00022450"/>
    </source>
</evidence>
<dbReference type="PROSITE" id="PS50075">
    <property type="entry name" value="CARRIER"/>
    <property type="match status" value="1"/>
</dbReference>
<comment type="function">
    <text evidence="2">Catalyzes the activation of alpha-aminoadipate by ATP-dependent adenylation and the reduction of activated alpha-aminoadipate by NADPH. The activated alpha-aminoadipate is bound to the phosphopantheinyl group of the enzyme itself before it is reduced to (S)-2-amino-6-oxohexanoate.</text>
</comment>
<evidence type="ECO:0000256" key="3">
    <source>
        <dbReference type="ARBA" id="ARBA00004827"/>
    </source>
</evidence>
<dbReference type="Gene3D" id="3.40.50.720">
    <property type="entry name" value="NAD(P)-binding Rossmann-like Domain"/>
    <property type="match status" value="1"/>
</dbReference>
<dbReference type="Pfam" id="PF07993">
    <property type="entry name" value="NAD_binding_4"/>
    <property type="match status" value="1"/>
</dbReference>
<dbReference type="InterPro" id="IPR010080">
    <property type="entry name" value="Thioester_reductase-like_dom"/>
</dbReference>
<keyword evidence="13" id="KW-0457">Lysine biosynthesis</keyword>
<evidence type="ECO:0000256" key="4">
    <source>
        <dbReference type="ARBA" id="ARBA00006432"/>
    </source>
</evidence>
<dbReference type="SUPFAM" id="SSF51735">
    <property type="entry name" value="NAD(P)-binding Rossmann-fold domains"/>
    <property type="match status" value="1"/>
</dbReference>
<comment type="catalytic activity">
    <reaction evidence="17">
        <text>(S)-2-amino-6-oxohexanoate + NAD(+) + H2O = L-2-aminoadipate + NADH + 2 H(+)</text>
        <dbReference type="Rhea" id="RHEA:12308"/>
        <dbReference type="ChEBI" id="CHEBI:15377"/>
        <dbReference type="ChEBI" id="CHEBI:15378"/>
        <dbReference type="ChEBI" id="CHEBI:57540"/>
        <dbReference type="ChEBI" id="CHEBI:57945"/>
        <dbReference type="ChEBI" id="CHEBI:58321"/>
        <dbReference type="ChEBI" id="CHEBI:58672"/>
        <dbReference type="EC" id="1.2.1.31"/>
    </reaction>
</comment>
<dbReference type="EC" id="1.2.1.95" evidence="5"/>
<evidence type="ECO:0000256" key="10">
    <source>
        <dbReference type="ARBA" id="ARBA00022605"/>
    </source>
</evidence>
<dbReference type="InterPro" id="IPR014397">
    <property type="entry name" value="Lys2"/>
</dbReference>
<comment type="caution">
    <text evidence="20">The sequence shown here is derived from an EMBL/GenBank/DDBJ whole genome shotgun (WGS) entry which is preliminary data.</text>
</comment>
<dbReference type="InterPro" id="IPR045851">
    <property type="entry name" value="AMP-bd_C_sf"/>
</dbReference>
<comment type="pathway">
    <text evidence="3">Amino-acid biosynthesis; L-lysine biosynthesis via AAA pathway; L-lysine from L-alpha-aminoadipate (fungal route): step 1/3.</text>
</comment>
<dbReference type="Gene3D" id="3.30.300.30">
    <property type="match status" value="1"/>
</dbReference>
<dbReference type="NCBIfam" id="TIGR01733">
    <property type="entry name" value="AA-adenyl-dom"/>
    <property type="match status" value="1"/>
</dbReference>
<gene>
    <name evidence="20" type="ORF">PT974_12421</name>
</gene>
<comment type="cofactor">
    <cofactor evidence="1">
        <name>pantetheine 4'-phosphate</name>
        <dbReference type="ChEBI" id="CHEBI:47942"/>
    </cofactor>
</comment>
<dbReference type="SUPFAM" id="SSF56801">
    <property type="entry name" value="Acetyl-CoA synthetase-like"/>
    <property type="match status" value="1"/>
</dbReference>
<evidence type="ECO:0000256" key="9">
    <source>
        <dbReference type="ARBA" id="ARBA00022598"/>
    </source>
</evidence>
<evidence type="ECO:0000256" key="12">
    <source>
        <dbReference type="ARBA" id="ARBA00023002"/>
    </source>
</evidence>
<evidence type="ECO:0000256" key="5">
    <source>
        <dbReference type="ARBA" id="ARBA00012913"/>
    </source>
</evidence>
<comment type="catalytic activity">
    <reaction evidence="16">
        <text>(S)-2-amino-6-oxohexanoate + AMP + diphosphate + NADP(+) = L-2-aminoadipate + ATP + NADPH + H(+)</text>
        <dbReference type="Rhea" id="RHEA:46936"/>
        <dbReference type="ChEBI" id="CHEBI:15378"/>
        <dbReference type="ChEBI" id="CHEBI:30616"/>
        <dbReference type="ChEBI" id="CHEBI:33019"/>
        <dbReference type="ChEBI" id="CHEBI:57783"/>
        <dbReference type="ChEBI" id="CHEBI:58321"/>
        <dbReference type="ChEBI" id="CHEBI:58349"/>
        <dbReference type="ChEBI" id="CHEBI:58672"/>
        <dbReference type="ChEBI" id="CHEBI:456215"/>
        <dbReference type="EC" id="1.2.1.95"/>
    </reaction>
</comment>
<evidence type="ECO:0000256" key="17">
    <source>
        <dbReference type="ARBA" id="ARBA00048414"/>
    </source>
</evidence>
<dbReference type="InterPro" id="IPR020845">
    <property type="entry name" value="AMP-binding_CS"/>
</dbReference>
<reference evidence="20 21" key="1">
    <citation type="submission" date="2024-01" db="EMBL/GenBank/DDBJ databases">
        <title>Complete genome of Cladobotryum mycophilum ATHUM6906.</title>
        <authorList>
            <person name="Christinaki A.C."/>
            <person name="Myridakis A.I."/>
            <person name="Kouvelis V.N."/>
        </authorList>
    </citation>
    <scope>NUCLEOTIDE SEQUENCE [LARGE SCALE GENOMIC DNA]</scope>
    <source>
        <strain evidence="20 21">ATHUM6906</strain>
    </source>
</reference>